<accession>B0VHB9</accession>
<dbReference type="HOGENOM" id="CLU_465168_0_0_0"/>
<evidence type="ECO:0000259" key="3">
    <source>
        <dbReference type="Pfam" id="PF22709"/>
    </source>
</evidence>
<dbReference type="KEGG" id="caci:CLOAM0853"/>
<protein>
    <submittedName>
        <fullName evidence="4">Uncharacterized protein</fullName>
    </submittedName>
</protein>
<dbReference type="Pfam" id="PF22709">
    <property type="entry name" value="Mu_Gam-Sipho_Gp157-TOTE"/>
    <property type="match status" value="1"/>
</dbReference>
<keyword evidence="1" id="KW-0175">Coiled coil</keyword>
<dbReference type="RefSeq" id="WP_015424592.1">
    <property type="nucleotide sequence ID" value="NC_020449.1"/>
</dbReference>
<dbReference type="AlphaFoldDB" id="B0VHB9"/>
<dbReference type="InterPro" id="IPR054347">
    <property type="entry name" value="TOTE_primase"/>
</dbReference>
<keyword evidence="5" id="KW-1185">Reference proteome</keyword>
<dbReference type="InterPro" id="IPR011990">
    <property type="entry name" value="TPR-like_helical_dom_sf"/>
</dbReference>
<name>B0VHB9_CLOAI</name>
<dbReference type="EMBL" id="CU466930">
    <property type="protein sequence ID" value="CAO80734.1"/>
    <property type="molecule type" value="Genomic_DNA"/>
</dbReference>
<organism evidence="4 5">
    <name type="scientific">Cloacimonas acidaminovorans (strain Evry)</name>
    <dbReference type="NCBI Taxonomy" id="459349"/>
    <lineage>
        <taxon>Bacteria</taxon>
        <taxon>Pseudomonadati</taxon>
        <taxon>Candidatus Cloacimonadota</taxon>
        <taxon>Candidatus Cloacimonadia</taxon>
        <taxon>Candidatus Cloacimonadales</taxon>
        <taxon>Candidatus Cloacimonadaceae</taxon>
        <taxon>Candidatus Cloacimonas</taxon>
    </lineage>
</organism>
<dbReference type="Proteomes" id="UP000002019">
    <property type="component" value="Chromosome"/>
</dbReference>
<dbReference type="Pfam" id="PF22548">
    <property type="entry name" value="AEP-TOTE"/>
    <property type="match status" value="1"/>
</dbReference>
<dbReference type="NCBIfam" id="NF040561">
    <property type="entry name" value="PrimPol_Msp"/>
    <property type="match status" value="1"/>
</dbReference>
<dbReference type="Gene3D" id="1.25.40.10">
    <property type="entry name" value="Tetratricopeptide repeat domain"/>
    <property type="match status" value="1"/>
</dbReference>
<evidence type="ECO:0000256" key="1">
    <source>
        <dbReference type="SAM" id="Coils"/>
    </source>
</evidence>
<dbReference type="SUPFAM" id="SSF48452">
    <property type="entry name" value="TPR-like"/>
    <property type="match status" value="1"/>
</dbReference>
<evidence type="ECO:0000313" key="5">
    <source>
        <dbReference type="Proteomes" id="UP000002019"/>
    </source>
</evidence>
<dbReference type="InterPro" id="IPR055034">
    <property type="entry name" value="Mu_Gam-Sipho_Gp157-TOTE"/>
</dbReference>
<feature type="coiled-coil region" evidence="1">
    <location>
        <begin position="574"/>
        <end position="601"/>
    </location>
</feature>
<dbReference type="eggNOG" id="COG4951">
    <property type="taxonomic scope" value="Bacteria"/>
</dbReference>
<feature type="domain" description="Mu Gam/Sipho-Gp157-like" evidence="3">
    <location>
        <begin position="568"/>
        <end position="628"/>
    </location>
</feature>
<sequence length="630" mass="72246">MILDNITNLGSKEIKFSENEFHSFRVRFNNLFIKEDIETAHNLALNMLPVENLQSSELVELARCFQLLGDKDNTLACLEKAIQIDSHNKNAKMLKLELLDSLEQKEQYLDFLQQCLESDPQEKQYYLLLHSYYTENGQNELAENIFSLALSYGIDLEPPNPDIEISVADSLVEPECIDDPILINSYLTLFAGRENCHSRQWVSDKGKTGYTPVMEPLNPVLIRNHLQGIQTLGVYQLTLNNQVKWIVFDIDIINDYLDDLHDPHFREWIDNGFLQVLSNFDNILQTFHLKAVYEYSGYKGYHIWLFLQEVTSAAIARSFALKLASQIDLSSFPLKIEVFPKQTRTSANNFGSLIKLPGGIHRFSGLKSNFFNLKDGVLEPLPLTMLLKQPPLISPADFMSALCSLQPDFSFGKTDYALNEEQTNKIEVPLLGSNTPPELDPQWLWLKQHCSALAFICQEIETHHLLNKEQKKVLIHCVGHLERGPDIVNYYLRKCSNCEPSDLLKSPLKSNVISCNKIRNYLNCNGLDYDCFCDFTAKMSSYDHPLVHLEDFSPANYSPSGNNELMLKETIYKYLDIKRRNNELSGTLQQLEKQILELFEHIGVEEFITPYGILKKITSENSVKLILKLN</sequence>
<dbReference type="OrthoDB" id="9804086at2"/>
<dbReference type="STRING" id="459349.CLOAM0853"/>
<proteinExistence type="predicted"/>
<gene>
    <name evidence="4" type="ordered locus">CLOAM0853</name>
</gene>
<feature type="domain" description="TOTE conflict system primase" evidence="2">
    <location>
        <begin position="183"/>
        <end position="372"/>
    </location>
</feature>
<reference evidence="4 5" key="1">
    <citation type="journal article" date="2008" name="J. Bacteriol.">
        <title>'Candidatus Cloacamonas acidaminovorans': genome sequence reconstruction provides a first glimpse of a new bacterial division.</title>
        <authorList>
            <person name="Pelletier E."/>
            <person name="Kreimeyer A."/>
            <person name="Bocs S."/>
            <person name="Rouy Z."/>
            <person name="Gyapay G."/>
            <person name="Chouari R."/>
            <person name="Riviere D."/>
            <person name="Ganesan A."/>
            <person name="Daegelen P."/>
            <person name="Sghir A."/>
            <person name="Cohen G.N."/>
            <person name="Medigue C."/>
            <person name="Weissenbach J."/>
            <person name="Le Paslier D."/>
        </authorList>
    </citation>
    <scope>NUCLEOTIDE SEQUENCE [LARGE SCALE GENOMIC DNA]</scope>
    <source>
        <strain evidence="5">Evry</strain>
    </source>
</reference>
<evidence type="ECO:0000313" key="4">
    <source>
        <dbReference type="EMBL" id="CAO80734.1"/>
    </source>
</evidence>
<dbReference type="eggNOG" id="COG0457">
    <property type="taxonomic scope" value="Bacteria"/>
</dbReference>
<evidence type="ECO:0000259" key="2">
    <source>
        <dbReference type="Pfam" id="PF22548"/>
    </source>
</evidence>